<evidence type="ECO:0000313" key="10">
    <source>
        <dbReference type="Proteomes" id="UP000076632"/>
    </source>
</evidence>
<dbReference type="InterPro" id="IPR007242">
    <property type="entry name" value="Atg12"/>
</dbReference>
<dbReference type="SUPFAM" id="SSF54236">
    <property type="entry name" value="Ubiquitin-like"/>
    <property type="match status" value="1"/>
</dbReference>
<dbReference type="GO" id="GO:0000422">
    <property type="term" value="P:autophagy of mitochondrion"/>
    <property type="evidence" value="ECO:0007669"/>
    <property type="project" value="TreeGrafter"/>
</dbReference>
<dbReference type="GO" id="GO:0034727">
    <property type="term" value="P:piecemeal microautophagy of the nucleus"/>
    <property type="evidence" value="ECO:0007669"/>
    <property type="project" value="TreeGrafter"/>
</dbReference>
<dbReference type="GO" id="GO:0034045">
    <property type="term" value="C:phagophore assembly site membrane"/>
    <property type="evidence" value="ECO:0007669"/>
    <property type="project" value="UniProtKB-SubCell"/>
</dbReference>
<evidence type="ECO:0000256" key="2">
    <source>
        <dbReference type="ARBA" id="ARBA00011288"/>
    </source>
</evidence>
<dbReference type="InterPro" id="IPR029071">
    <property type="entry name" value="Ubiquitin-like_domsf"/>
</dbReference>
<evidence type="ECO:0000256" key="7">
    <source>
        <dbReference type="RuleBase" id="RU361201"/>
    </source>
</evidence>
<keyword evidence="7" id="KW-0653">Protein transport</keyword>
<dbReference type="FunFam" id="3.10.20.90:FF:000150">
    <property type="entry name" value="Ubiquitin-like protein ATG12"/>
    <property type="match status" value="1"/>
</dbReference>
<comment type="function">
    <text evidence="7">Ubiquitin-like protein involved in cytoplasm to vacuole transport (Cvt), autophagy vesicles formation, mitophagy, and nucleophagy.</text>
</comment>
<evidence type="ECO:0000256" key="1">
    <source>
        <dbReference type="ARBA" id="ARBA00007778"/>
    </source>
</evidence>
<dbReference type="Pfam" id="PF04110">
    <property type="entry name" value="APG12"/>
    <property type="match status" value="1"/>
</dbReference>
<dbReference type="OrthoDB" id="10003551at2759"/>
<dbReference type="RefSeq" id="XP_018186660.1">
    <property type="nucleotide sequence ID" value="XM_018332959.1"/>
</dbReference>
<evidence type="ECO:0000256" key="3">
    <source>
        <dbReference type="ARBA" id="ARBA00015875"/>
    </source>
</evidence>
<keyword evidence="10" id="KW-1185">Reference proteome</keyword>
<dbReference type="PANTHER" id="PTHR13385:SF0">
    <property type="entry name" value="UBIQUITIN-LIKE PROTEIN ATG12"/>
    <property type="match status" value="1"/>
</dbReference>
<dbReference type="GO" id="GO:0000421">
    <property type="term" value="C:autophagosome membrane"/>
    <property type="evidence" value="ECO:0007669"/>
    <property type="project" value="TreeGrafter"/>
</dbReference>
<dbReference type="GeneID" id="28898096"/>
<keyword evidence="7" id="KW-0813">Transport</keyword>
<dbReference type="EMBL" id="KV407461">
    <property type="protein sequence ID" value="KZF21105.1"/>
    <property type="molecule type" value="Genomic_DNA"/>
</dbReference>
<dbReference type="Gene3D" id="3.10.20.90">
    <property type="entry name" value="Phosphatidylinositol 3-kinase Catalytic Subunit, Chain A, domain 1"/>
    <property type="match status" value="1"/>
</dbReference>
<dbReference type="STRING" id="1328760.A0A165FL60"/>
<sequence length="200" mass="21053">MASHSQNLGESQLLSREDRRPSTRGPVSGNNQNSGANASNGSSPSPALGASRSGSEITLGAAAGAAAPAIPDDESDQHYLADVPLTMAASVMIAALPHDAHAALENAGSLPQEKVTVRFQAVGSAPILRKKVYTIKAKSPFAAVVNFLRKRPEIKGNDSVFLYVNSVFAPSLDEEVGNLYRCFKRDDQLIIAYSTTPAFG</sequence>
<dbReference type="GO" id="GO:0015031">
    <property type="term" value="P:protein transport"/>
    <property type="evidence" value="ECO:0007669"/>
    <property type="project" value="UniProtKB-KW"/>
</dbReference>
<reference evidence="9 10" key="1">
    <citation type="journal article" date="2016" name="Fungal Biol.">
        <title>The genome of Xylona heveae provides a window into fungal endophytism.</title>
        <authorList>
            <person name="Gazis R."/>
            <person name="Kuo A."/>
            <person name="Riley R."/>
            <person name="LaButti K."/>
            <person name="Lipzen A."/>
            <person name="Lin J."/>
            <person name="Amirebrahimi M."/>
            <person name="Hesse C.N."/>
            <person name="Spatafora J.W."/>
            <person name="Henrissat B."/>
            <person name="Hainaut M."/>
            <person name="Grigoriev I.V."/>
            <person name="Hibbett D.S."/>
        </authorList>
    </citation>
    <scope>NUCLEOTIDE SEQUENCE [LARGE SCALE GENOMIC DNA]</scope>
    <source>
        <strain evidence="9 10">TC161</strain>
    </source>
</reference>
<evidence type="ECO:0000256" key="5">
    <source>
        <dbReference type="ARBA" id="ARBA00022786"/>
    </source>
</evidence>
<keyword evidence="6 7" id="KW-0072">Autophagy</keyword>
<name>A0A165FL60_XYLHT</name>
<dbReference type="GO" id="GO:0034274">
    <property type="term" value="C:Atg12-Atg5-Atg16 complex"/>
    <property type="evidence" value="ECO:0007669"/>
    <property type="project" value="TreeGrafter"/>
</dbReference>
<dbReference type="GO" id="GO:0000045">
    <property type="term" value="P:autophagosome assembly"/>
    <property type="evidence" value="ECO:0007669"/>
    <property type="project" value="InterPro"/>
</dbReference>
<dbReference type="GO" id="GO:0097352">
    <property type="term" value="P:autophagosome maturation"/>
    <property type="evidence" value="ECO:0007669"/>
    <property type="project" value="TreeGrafter"/>
</dbReference>
<evidence type="ECO:0000256" key="6">
    <source>
        <dbReference type="ARBA" id="ARBA00023006"/>
    </source>
</evidence>
<dbReference type="GO" id="GO:0019776">
    <property type="term" value="F:Atg8-family ligase activity"/>
    <property type="evidence" value="ECO:0007669"/>
    <property type="project" value="TreeGrafter"/>
</dbReference>
<organism evidence="9 10">
    <name type="scientific">Xylona heveae (strain CBS 132557 / TC161)</name>
    <dbReference type="NCBI Taxonomy" id="1328760"/>
    <lineage>
        <taxon>Eukaryota</taxon>
        <taxon>Fungi</taxon>
        <taxon>Dikarya</taxon>
        <taxon>Ascomycota</taxon>
        <taxon>Pezizomycotina</taxon>
        <taxon>Xylonomycetes</taxon>
        <taxon>Xylonales</taxon>
        <taxon>Xylonaceae</taxon>
        <taxon>Xylona</taxon>
    </lineage>
</organism>
<dbReference type="AlphaFoldDB" id="A0A165FL60"/>
<proteinExistence type="inferred from homology"/>
<evidence type="ECO:0000256" key="4">
    <source>
        <dbReference type="ARBA" id="ARBA00022499"/>
    </source>
</evidence>
<feature type="compositionally biased region" description="Low complexity" evidence="8">
    <location>
        <begin position="28"/>
        <end position="53"/>
    </location>
</feature>
<dbReference type="GO" id="GO:0061723">
    <property type="term" value="P:glycophagy"/>
    <property type="evidence" value="ECO:0007669"/>
    <property type="project" value="TreeGrafter"/>
</dbReference>
<comment type="subunit">
    <text evidence="2 7">Forms a conjugate with ATG5.</text>
</comment>
<dbReference type="Proteomes" id="UP000076632">
    <property type="component" value="Unassembled WGS sequence"/>
</dbReference>
<accession>A0A165FL60</accession>
<comment type="similarity">
    <text evidence="1 7">Belongs to the ATG12 family.</text>
</comment>
<dbReference type="PANTHER" id="PTHR13385">
    <property type="entry name" value="AUTOPHAGY PROTEIN 12"/>
    <property type="match status" value="1"/>
</dbReference>
<keyword evidence="4 7" id="KW-1017">Isopeptide bond</keyword>
<dbReference type="InParanoid" id="A0A165FL60"/>
<protein>
    <recommendedName>
        <fullName evidence="3 7">Ubiquitin-like protein ATG12</fullName>
    </recommendedName>
</protein>
<feature type="compositionally biased region" description="Polar residues" evidence="8">
    <location>
        <begin position="1"/>
        <end position="14"/>
    </location>
</feature>
<comment type="subcellular location">
    <subcellularLocation>
        <location evidence="7">Preautophagosomal structure membrane</location>
        <topology evidence="7">Peripheral membrane protein</topology>
    </subcellularLocation>
</comment>
<feature type="region of interest" description="Disordered" evidence="8">
    <location>
        <begin position="1"/>
        <end position="53"/>
    </location>
</feature>
<keyword evidence="7" id="KW-0472">Membrane</keyword>
<dbReference type="CDD" id="cd01612">
    <property type="entry name" value="Ubl_ATG12"/>
    <property type="match status" value="1"/>
</dbReference>
<gene>
    <name evidence="9" type="ORF">L228DRAFT_248870</name>
</gene>
<evidence type="ECO:0000256" key="8">
    <source>
        <dbReference type="SAM" id="MobiDB-lite"/>
    </source>
</evidence>
<evidence type="ECO:0000313" key="9">
    <source>
        <dbReference type="EMBL" id="KZF21105.1"/>
    </source>
</evidence>
<keyword evidence="5 7" id="KW-0833">Ubl conjugation pathway</keyword>